<evidence type="ECO:0000313" key="3">
    <source>
        <dbReference type="Proteomes" id="UP000002051"/>
    </source>
</evidence>
<organism evidence="1 3">
    <name type="scientific">Medicago truncatula</name>
    <name type="common">Barrel medic</name>
    <name type="synonym">Medicago tribuloides</name>
    <dbReference type="NCBI Taxonomy" id="3880"/>
    <lineage>
        <taxon>Eukaryota</taxon>
        <taxon>Viridiplantae</taxon>
        <taxon>Streptophyta</taxon>
        <taxon>Embryophyta</taxon>
        <taxon>Tracheophyta</taxon>
        <taxon>Spermatophyta</taxon>
        <taxon>Magnoliopsida</taxon>
        <taxon>eudicotyledons</taxon>
        <taxon>Gunneridae</taxon>
        <taxon>Pentapetalae</taxon>
        <taxon>rosids</taxon>
        <taxon>fabids</taxon>
        <taxon>Fabales</taxon>
        <taxon>Fabaceae</taxon>
        <taxon>Papilionoideae</taxon>
        <taxon>50 kb inversion clade</taxon>
        <taxon>NPAAA clade</taxon>
        <taxon>Hologalegina</taxon>
        <taxon>IRL clade</taxon>
        <taxon>Trifolieae</taxon>
        <taxon>Medicago</taxon>
    </lineage>
</organism>
<accession>G7KBU3</accession>
<reference evidence="1 3" key="1">
    <citation type="journal article" date="2011" name="Nature">
        <title>The Medicago genome provides insight into the evolution of rhizobial symbioses.</title>
        <authorList>
            <person name="Young N.D."/>
            <person name="Debelle F."/>
            <person name="Oldroyd G.E."/>
            <person name="Geurts R."/>
            <person name="Cannon S.B."/>
            <person name="Udvardi M.K."/>
            <person name="Benedito V.A."/>
            <person name="Mayer K.F."/>
            <person name="Gouzy J."/>
            <person name="Schoof H."/>
            <person name="Van de Peer Y."/>
            <person name="Proost S."/>
            <person name="Cook D.R."/>
            <person name="Meyers B.C."/>
            <person name="Spannagl M."/>
            <person name="Cheung F."/>
            <person name="De Mita S."/>
            <person name="Krishnakumar V."/>
            <person name="Gundlach H."/>
            <person name="Zhou S."/>
            <person name="Mudge J."/>
            <person name="Bharti A.K."/>
            <person name="Murray J.D."/>
            <person name="Naoumkina M.A."/>
            <person name="Rosen B."/>
            <person name="Silverstein K.A."/>
            <person name="Tang H."/>
            <person name="Rombauts S."/>
            <person name="Zhao P.X."/>
            <person name="Zhou P."/>
            <person name="Barbe V."/>
            <person name="Bardou P."/>
            <person name="Bechner M."/>
            <person name="Bellec A."/>
            <person name="Berger A."/>
            <person name="Berges H."/>
            <person name="Bidwell S."/>
            <person name="Bisseling T."/>
            <person name="Choisne N."/>
            <person name="Couloux A."/>
            <person name="Denny R."/>
            <person name="Deshpande S."/>
            <person name="Dai X."/>
            <person name="Doyle J.J."/>
            <person name="Dudez A.M."/>
            <person name="Farmer A.D."/>
            <person name="Fouteau S."/>
            <person name="Franken C."/>
            <person name="Gibelin C."/>
            <person name="Gish J."/>
            <person name="Goldstein S."/>
            <person name="Gonzalez A.J."/>
            <person name="Green P.J."/>
            <person name="Hallab A."/>
            <person name="Hartog M."/>
            <person name="Hua A."/>
            <person name="Humphray S.J."/>
            <person name="Jeong D.H."/>
            <person name="Jing Y."/>
            <person name="Jocker A."/>
            <person name="Kenton S.M."/>
            <person name="Kim D.J."/>
            <person name="Klee K."/>
            <person name="Lai H."/>
            <person name="Lang C."/>
            <person name="Lin S."/>
            <person name="Macmil S.L."/>
            <person name="Magdelenat G."/>
            <person name="Matthews L."/>
            <person name="McCorrison J."/>
            <person name="Monaghan E.L."/>
            <person name="Mun J.H."/>
            <person name="Najar F.Z."/>
            <person name="Nicholson C."/>
            <person name="Noirot C."/>
            <person name="O'Bleness M."/>
            <person name="Paule C.R."/>
            <person name="Poulain J."/>
            <person name="Prion F."/>
            <person name="Qin B."/>
            <person name="Qu C."/>
            <person name="Retzel E.F."/>
            <person name="Riddle C."/>
            <person name="Sallet E."/>
            <person name="Samain S."/>
            <person name="Samson N."/>
            <person name="Sanders I."/>
            <person name="Saurat O."/>
            <person name="Scarpelli C."/>
            <person name="Schiex T."/>
            <person name="Segurens B."/>
            <person name="Severin A.J."/>
            <person name="Sherrier D.J."/>
            <person name="Shi R."/>
            <person name="Sims S."/>
            <person name="Singer S.R."/>
            <person name="Sinharoy S."/>
            <person name="Sterck L."/>
            <person name="Viollet A."/>
            <person name="Wang B.B."/>
            <person name="Wang K."/>
            <person name="Wang M."/>
            <person name="Wang X."/>
            <person name="Warfsmann J."/>
            <person name="Weissenbach J."/>
            <person name="White D.D."/>
            <person name="White J.D."/>
            <person name="Wiley G.B."/>
            <person name="Wincker P."/>
            <person name="Xing Y."/>
            <person name="Yang L."/>
            <person name="Yao Z."/>
            <person name="Ying F."/>
            <person name="Zhai J."/>
            <person name="Zhou L."/>
            <person name="Zuber A."/>
            <person name="Denarie J."/>
            <person name="Dixon R.A."/>
            <person name="May G.D."/>
            <person name="Schwartz D.C."/>
            <person name="Rogers J."/>
            <person name="Quetier F."/>
            <person name="Town C.D."/>
            <person name="Roe B.A."/>
        </authorList>
    </citation>
    <scope>NUCLEOTIDE SEQUENCE [LARGE SCALE GENOMIC DNA]</scope>
    <source>
        <strain evidence="1">A17</strain>
        <strain evidence="2 3">cv. Jemalong A17</strain>
    </source>
</reference>
<dbReference type="HOGENOM" id="CLU_3017299_0_0_1"/>
<sequence length="56" mass="6420">MDSYHLYREDEHLLQLAREIDGRYEKNIKGIGSNVNGTLIESPLCSTQLVTKAERN</sequence>
<evidence type="ECO:0000313" key="2">
    <source>
        <dbReference type="EnsemblPlants" id="AES99499"/>
    </source>
</evidence>
<dbReference type="EnsemblPlants" id="AES99499">
    <property type="protein sequence ID" value="AES99499"/>
    <property type="gene ID" value="MTR_5g081580"/>
</dbReference>
<dbReference type="AlphaFoldDB" id="G7KBU3"/>
<protein>
    <submittedName>
        <fullName evidence="1 2">Uncharacterized protein</fullName>
    </submittedName>
</protein>
<evidence type="ECO:0000313" key="1">
    <source>
        <dbReference type="EMBL" id="AES99499.1"/>
    </source>
</evidence>
<name>G7KBU3_MEDTR</name>
<dbReference type="PaxDb" id="3880-AES99499"/>
<gene>
    <name evidence="1" type="ordered locus">MTR_5g081580</name>
</gene>
<dbReference type="Proteomes" id="UP000002051">
    <property type="component" value="Chromosome 5"/>
</dbReference>
<reference evidence="1 3" key="2">
    <citation type="journal article" date="2014" name="BMC Genomics">
        <title>An improved genome release (version Mt4.0) for the model legume Medicago truncatula.</title>
        <authorList>
            <person name="Tang H."/>
            <person name="Krishnakumar V."/>
            <person name="Bidwell S."/>
            <person name="Rosen B."/>
            <person name="Chan A."/>
            <person name="Zhou S."/>
            <person name="Gentzbittel L."/>
            <person name="Childs K.L."/>
            <person name="Yandell M."/>
            <person name="Gundlach H."/>
            <person name="Mayer K.F."/>
            <person name="Schwartz D.C."/>
            <person name="Town C.D."/>
        </authorList>
    </citation>
    <scope>GENOME REANNOTATION</scope>
    <source>
        <strain evidence="2 3">cv. Jemalong A17</strain>
    </source>
</reference>
<keyword evidence="3" id="KW-1185">Reference proteome</keyword>
<dbReference type="EMBL" id="CM001221">
    <property type="protein sequence ID" value="AES99499.1"/>
    <property type="molecule type" value="Genomic_DNA"/>
</dbReference>
<proteinExistence type="predicted"/>
<reference evidence="2" key="3">
    <citation type="submission" date="2015-04" db="UniProtKB">
        <authorList>
            <consortium name="EnsemblPlants"/>
        </authorList>
    </citation>
    <scope>IDENTIFICATION</scope>
    <source>
        <strain evidence="2">cv. Jemalong A17</strain>
    </source>
</reference>